<keyword evidence="11" id="KW-1185">Reference proteome</keyword>
<organism evidence="10 11">
    <name type="scientific">Haoranjiania flava</name>
    <dbReference type="NCBI Taxonomy" id="1856322"/>
    <lineage>
        <taxon>Bacteria</taxon>
        <taxon>Pseudomonadati</taxon>
        <taxon>Bacteroidota</taxon>
        <taxon>Chitinophagia</taxon>
        <taxon>Chitinophagales</taxon>
        <taxon>Chitinophagaceae</taxon>
        <taxon>Haoranjiania</taxon>
    </lineage>
</organism>
<dbReference type="GO" id="GO:0006220">
    <property type="term" value="P:pyrimidine nucleotide metabolic process"/>
    <property type="evidence" value="ECO:0007669"/>
    <property type="project" value="UniProtKB-UniRule"/>
</dbReference>
<dbReference type="InterPro" id="IPR003136">
    <property type="entry name" value="Cytidylate_kin"/>
</dbReference>
<dbReference type="GO" id="GO:0005829">
    <property type="term" value="C:cytosol"/>
    <property type="evidence" value="ECO:0007669"/>
    <property type="project" value="TreeGrafter"/>
</dbReference>
<keyword evidence="4 8" id="KW-0418">Kinase</keyword>
<evidence type="ECO:0000256" key="7">
    <source>
        <dbReference type="ARBA" id="ARBA00048478"/>
    </source>
</evidence>
<dbReference type="PANTHER" id="PTHR21299">
    <property type="entry name" value="CYTIDYLATE KINASE/PANTOATE-BETA-ALANINE LIGASE"/>
    <property type="match status" value="1"/>
</dbReference>
<name>A0AAE3IPB8_9BACT</name>
<accession>A0AAE3IPB8</accession>
<dbReference type="GO" id="GO:0015949">
    <property type="term" value="P:nucleobase-containing small molecule interconversion"/>
    <property type="evidence" value="ECO:0007669"/>
    <property type="project" value="TreeGrafter"/>
</dbReference>
<dbReference type="Proteomes" id="UP001209317">
    <property type="component" value="Unassembled WGS sequence"/>
</dbReference>
<comment type="similarity">
    <text evidence="1 8">Belongs to the cytidylate kinase family. Type 1 subfamily.</text>
</comment>
<evidence type="ECO:0000256" key="8">
    <source>
        <dbReference type="HAMAP-Rule" id="MF_00238"/>
    </source>
</evidence>
<evidence type="ECO:0000259" key="9">
    <source>
        <dbReference type="Pfam" id="PF02224"/>
    </source>
</evidence>
<keyword evidence="8" id="KW-0963">Cytoplasm</keyword>
<gene>
    <name evidence="8 10" type="primary">cmk</name>
    <name evidence="10" type="ORF">OD355_12600</name>
</gene>
<keyword evidence="3 8" id="KW-0547">Nucleotide-binding</keyword>
<evidence type="ECO:0000313" key="10">
    <source>
        <dbReference type="EMBL" id="MCU7695359.1"/>
    </source>
</evidence>
<evidence type="ECO:0000256" key="4">
    <source>
        <dbReference type="ARBA" id="ARBA00022777"/>
    </source>
</evidence>
<feature type="domain" description="Cytidylate kinase" evidence="9">
    <location>
        <begin position="6"/>
        <end position="221"/>
    </location>
</feature>
<dbReference type="EC" id="2.7.4.25" evidence="8"/>
<dbReference type="Pfam" id="PF02224">
    <property type="entry name" value="Cytidylate_kin"/>
    <property type="match status" value="1"/>
</dbReference>
<feature type="binding site" evidence="8">
    <location>
        <begin position="10"/>
        <end position="18"/>
    </location>
    <ligand>
        <name>ATP</name>
        <dbReference type="ChEBI" id="CHEBI:30616"/>
    </ligand>
</feature>
<dbReference type="CDD" id="cd02020">
    <property type="entry name" value="CMPK"/>
    <property type="match status" value="1"/>
</dbReference>
<evidence type="ECO:0000256" key="5">
    <source>
        <dbReference type="ARBA" id="ARBA00022840"/>
    </source>
</evidence>
<comment type="subcellular location">
    <subcellularLocation>
        <location evidence="8">Cytoplasm</location>
    </subcellularLocation>
</comment>
<proteinExistence type="inferred from homology"/>
<dbReference type="EMBL" id="JAOTPL010000024">
    <property type="protein sequence ID" value="MCU7695359.1"/>
    <property type="molecule type" value="Genomic_DNA"/>
</dbReference>
<sequence>MKNIIITVDGYSSCGKSTLARALAQELNYIFIDSGAMYRAITLYFLNNQIDIFDDHELEKALRNINLKFQYDPVSGSSHIHLNGVNVENEIRKMNVSNAVSKVAALEKVRDFAVEMQRKMGRSKGIVMDGRDIGTTVFPKAELKVFMTADKNIRVKRRYDELKQKTGYANLNDVIRNIENRDHLDTTRKISPLRQAEDAVVLDNSELNAEEQLAIVLQWAKEKING</sequence>
<dbReference type="RefSeq" id="WP_263038847.1">
    <property type="nucleotide sequence ID" value="NZ_JAOTPL010000024.1"/>
</dbReference>
<dbReference type="InterPro" id="IPR011994">
    <property type="entry name" value="Cytidylate_kinase_dom"/>
</dbReference>
<evidence type="ECO:0000313" key="11">
    <source>
        <dbReference type="Proteomes" id="UP001209317"/>
    </source>
</evidence>
<dbReference type="HAMAP" id="MF_00238">
    <property type="entry name" value="Cytidyl_kinase_type1"/>
    <property type="match status" value="1"/>
</dbReference>
<dbReference type="PANTHER" id="PTHR21299:SF2">
    <property type="entry name" value="CYTIDYLATE KINASE"/>
    <property type="match status" value="1"/>
</dbReference>
<keyword evidence="5 8" id="KW-0067">ATP-binding</keyword>
<dbReference type="GO" id="GO:0005524">
    <property type="term" value="F:ATP binding"/>
    <property type="evidence" value="ECO:0007669"/>
    <property type="project" value="UniProtKB-UniRule"/>
</dbReference>
<evidence type="ECO:0000256" key="3">
    <source>
        <dbReference type="ARBA" id="ARBA00022741"/>
    </source>
</evidence>
<dbReference type="NCBIfam" id="TIGR00017">
    <property type="entry name" value="cmk"/>
    <property type="match status" value="1"/>
</dbReference>
<comment type="caution">
    <text evidence="10">The sequence shown here is derived from an EMBL/GenBank/DDBJ whole genome shotgun (WGS) entry which is preliminary data.</text>
</comment>
<dbReference type="SUPFAM" id="SSF52540">
    <property type="entry name" value="P-loop containing nucleoside triphosphate hydrolases"/>
    <property type="match status" value="1"/>
</dbReference>
<evidence type="ECO:0000256" key="1">
    <source>
        <dbReference type="ARBA" id="ARBA00009427"/>
    </source>
</evidence>
<protein>
    <recommendedName>
        <fullName evidence="8">Cytidylate kinase</fullName>
        <shortName evidence="8">CK</shortName>
        <ecNumber evidence="8">2.7.4.25</ecNumber>
    </recommendedName>
    <alternativeName>
        <fullName evidence="8">Cytidine monophosphate kinase</fullName>
        <shortName evidence="8">CMP kinase</shortName>
    </alternativeName>
</protein>
<evidence type="ECO:0000256" key="2">
    <source>
        <dbReference type="ARBA" id="ARBA00022679"/>
    </source>
</evidence>
<evidence type="ECO:0000256" key="6">
    <source>
        <dbReference type="ARBA" id="ARBA00047615"/>
    </source>
</evidence>
<keyword evidence="2 8" id="KW-0808">Transferase</keyword>
<dbReference type="GO" id="GO:0036431">
    <property type="term" value="F:dCMP kinase activity"/>
    <property type="evidence" value="ECO:0007669"/>
    <property type="project" value="InterPro"/>
</dbReference>
<comment type="catalytic activity">
    <reaction evidence="6 8">
        <text>dCMP + ATP = dCDP + ADP</text>
        <dbReference type="Rhea" id="RHEA:25094"/>
        <dbReference type="ChEBI" id="CHEBI:30616"/>
        <dbReference type="ChEBI" id="CHEBI:57566"/>
        <dbReference type="ChEBI" id="CHEBI:58593"/>
        <dbReference type="ChEBI" id="CHEBI:456216"/>
        <dbReference type="EC" id="2.7.4.25"/>
    </reaction>
</comment>
<dbReference type="InterPro" id="IPR027417">
    <property type="entry name" value="P-loop_NTPase"/>
</dbReference>
<dbReference type="AlphaFoldDB" id="A0AAE3IPB8"/>
<dbReference type="Gene3D" id="3.40.50.300">
    <property type="entry name" value="P-loop containing nucleotide triphosphate hydrolases"/>
    <property type="match status" value="1"/>
</dbReference>
<reference evidence="10" key="1">
    <citation type="submission" date="2022-10" db="EMBL/GenBank/DDBJ databases">
        <authorList>
            <person name="Kim H.S."/>
            <person name="Kim J.-S."/>
            <person name="Suh M.K."/>
            <person name="Eom M.K."/>
            <person name="Lee J.-S."/>
        </authorList>
    </citation>
    <scope>NUCLEOTIDE SEQUENCE</scope>
    <source>
        <strain evidence="10">LIP-5</strain>
    </source>
</reference>
<comment type="catalytic activity">
    <reaction evidence="7 8">
        <text>CMP + ATP = CDP + ADP</text>
        <dbReference type="Rhea" id="RHEA:11600"/>
        <dbReference type="ChEBI" id="CHEBI:30616"/>
        <dbReference type="ChEBI" id="CHEBI:58069"/>
        <dbReference type="ChEBI" id="CHEBI:60377"/>
        <dbReference type="ChEBI" id="CHEBI:456216"/>
        <dbReference type="EC" id="2.7.4.25"/>
    </reaction>
</comment>